<accession>A0A9X0D8U7</accession>
<feature type="transmembrane region" description="Helical" evidence="9">
    <location>
        <begin position="531"/>
        <end position="551"/>
    </location>
</feature>
<organism evidence="11 12">
    <name type="scientific">Desmophyllum pertusum</name>
    <dbReference type="NCBI Taxonomy" id="174260"/>
    <lineage>
        <taxon>Eukaryota</taxon>
        <taxon>Metazoa</taxon>
        <taxon>Cnidaria</taxon>
        <taxon>Anthozoa</taxon>
        <taxon>Hexacorallia</taxon>
        <taxon>Scleractinia</taxon>
        <taxon>Caryophylliina</taxon>
        <taxon>Caryophylliidae</taxon>
        <taxon>Desmophyllum</taxon>
    </lineage>
</organism>
<dbReference type="InterPro" id="IPR002035">
    <property type="entry name" value="VWF_A"/>
</dbReference>
<dbReference type="EMBL" id="MU825405">
    <property type="protein sequence ID" value="KAJ7391617.1"/>
    <property type="molecule type" value="Genomic_DNA"/>
</dbReference>
<evidence type="ECO:0000256" key="4">
    <source>
        <dbReference type="ARBA" id="ARBA00022989"/>
    </source>
</evidence>
<feature type="transmembrane region" description="Helical" evidence="9">
    <location>
        <begin position="659"/>
        <end position="680"/>
    </location>
</feature>
<proteinExistence type="predicted"/>
<dbReference type="SUPFAM" id="SSF53300">
    <property type="entry name" value="vWA-like"/>
    <property type="match status" value="1"/>
</dbReference>
<dbReference type="GO" id="GO:0070679">
    <property type="term" value="F:inositol 1,4,5 trisphosphate binding"/>
    <property type="evidence" value="ECO:0007669"/>
    <property type="project" value="TreeGrafter"/>
</dbReference>
<evidence type="ECO:0000313" key="12">
    <source>
        <dbReference type="Proteomes" id="UP001163046"/>
    </source>
</evidence>
<feature type="domain" description="VWFA" evidence="10">
    <location>
        <begin position="183"/>
        <end position="365"/>
    </location>
</feature>
<evidence type="ECO:0000256" key="8">
    <source>
        <dbReference type="SAM" id="Coils"/>
    </source>
</evidence>
<dbReference type="InterPro" id="IPR002153">
    <property type="entry name" value="TRPC_channel"/>
</dbReference>
<dbReference type="GO" id="GO:0015279">
    <property type="term" value="F:store-operated calcium channel activity"/>
    <property type="evidence" value="ECO:0007669"/>
    <property type="project" value="TreeGrafter"/>
</dbReference>
<evidence type="ECO:0000256" key="3">
    <source>
        <dbReference type="ARBA" id="ARBA00022692"/>
    </source>
</evidence>
<dbReference type="PANTHER" id="PTHR10117">
    <property type="entry name" value="TRANSIENT RECEPTOR POTENTIAL CHANNEL"/>
    <property type="match status" value="1"/>
</dbReference>
<evidence type="ECO:0000256" key="2">
    <source>
        <dbReference type="ARBA" id="ARBA00022448"/>
    </source>
</evidence>
<feature type="transmembrane region" description="Helical" evidence="9">
    <location>
        <begin position="497"/>
        <end position="519"/>
    </location>
</feature>
<dbReference type="Gene3D" id="2.60.120.920">
    <property type="match status" value="1"/>
</dbReference>
<feature type="coiled-coil region" evidence="8">
    <location>
        <begin position="1046"/>
        <end position="1080"/>
    </location>
</feature>
<evidence type="ECO:0000256" key="6">
    <source>
        <dbReference type="ARBA" id="ARBA00023136"/>
    </source>
</evidence>
<protein>
    <recommendedName>
        <fullName evidence="10">VWFA domain-containing protein</fullName>
    </recommendedName>
</protein>
<name>A0A9X0D8U7_9CNID</name>
<dbReference type="PRINTS" id="PR01433">
    <property type="entry name" value="POLYCYSTIN2"/>
</dbReference>
<keyword evidence="5" id="KW-0406">Ion transport</keyword>
<evidence type="ECO:0000313" key="11">
    <source>
        <dbReference type="EMBL" id="KAJ7391617.1"/>
    </source>
</evidence>
<sequence>MDEKETKSVSDFEQNLNKKLASDDFDDIAEAITPKTIGACSTNTLLKAFEVSGYLKHQARQDRPDVEELEKLANSVEEFTTCLIDPLKSDTKEREAFGDSLGLIIDKAIEYNQGKFLSHPVVYNLLEKVWRGRFAGLKSKYRWKWALLKFYSLLDIILFPFLFAFLFAIHSINAWRRKSKDLELCFILNATGKKGKDDFKRMIGCIKYMIRKIGVKSVNYCLISFKKGKAFQYVRFDDNASFKTDKGRLVKKLDVLNPAVNCCPALHDDFQQASEAFKNHVIRITSKKVIILFTNDTTGSFGPQKGRLLTKTKYLTETIGARIVPVAVGERPRVEDLELIASENEVIRCPLEDQTKLGKRLLREVYEEDLYDRYLDYFTTPYFIFLRDTLSYLFLFGLHIAICLSPSIVPFSVVEWVISVFFVGRLLSEFKQYNNRKTSKRHKKRKCQSEKHGKYVYQQQSPNKHEENLDLPIEVEDFHSRMVFSTLGKYFSDRWNVLDFIMLVIYVVTFMLRMVTWGVSTSATGNRALVISGYCYGLNTMTLTLRVFGHLMEASKETGTTHIALMSIIEDVAIIFFQFLVGILAFSLAITKIYVAEGSFMSNEERLLHNKRSNADCNSSGLSCWWQIMKHLSWTLLGMTELETFNTGMETPSDYLAQTLYAVFIIAALVLLVNMMIAVLSNTYERVQKNSLREWSFKRAVTIRTYRDYHPIPVPLNLLSQLVLALHRDSKDKNEQDEEIMEKKVEALDRTIEKLKVIYFAKYGFTFPLSDESKINNMLSETDRNREMCNQIVRRVFNDPIKTNDSFRPVGRLAWKSQGIHIEEYMLTYIGPALCGSCTISPKEFHGARYKQPFTENLPRFEVIVQEGGTKRDLVVGVVRGKHDVHKAAGEVRHTVGYHACNGHIVYCDASGKQNSIEGPVVYRGDLISCRVGFDEEDEAGKIPIFFSLNGQVVAQISLKLGSEKPDIFPFVGMKHKGIRVLAKMCPGEVNDSNGQRSSADNFDHGFGAMFNETAEQTMILYQTFDSVEEMKVTSDVLLQYMQDKIEEITDDVKVQKDNIKSIENTVEIQNQKIERMNSTLSEILNILKVRKEKQ</sequence>
<feature type="transmembrane region" description="Helical" evidence="9">
    <location>
        <begin position="572"/>
        <end position="595"/>
    </location>
</feature>
<keyword evidence="4 9" id="KW-1133">Transmembrane helix</keyword>
<dbReference type="GO" id="GO:0005886">
    <property type="term" value="C:plasma membrane"/>
    <property type="evidence" value="ECO:0007669"/>
    <property type="project" value="TreeGrafter"/>
</dbReference>
<dbReference type="Proteomes" id="UP001163046">
    <property type="component" value="Unassembled WGS sequence"/>
</dbReference>
<dbReference type="PROSITE" id="PS50234">
    <property type="entry name" value="VWFA"/>
    <property type="match status" value="1"/>
</dbReference>
<dbReference type="InterPro" id="IPR003915">
    <property type="entry name" value="PKD_2"/>
</dbReference>
<dbReference type="AlphaFoldDB" id="A0A9X0D8U7"/>
<keyword evidence="12" id="KW-1185">Reference proteome</keyword>
<evidence type="ECO:0000256" key="1">
    <source>
        <dbReference type="ARBA" id="ARBA00004141"/>
    </source>
</evidence>
<dbReference type="Pfam" id="PF00520">
    <property type="entry name" value="Ion_trans"/>
    <property type="match status" value="1"/>
</dbReference>
<keyword evidence="2" id="KW-0813">Transport</keyword>
<dbReference type="InterPro" id="IPR043136">
    <property type="entry name" value="B30.2/SPRY_sf"/>
</dbReference>
<keyword evidence="7" id="KW-0407">Ion channel</keyword>
<dbReference type="PANTHER" id="PTHR10117:SF54">
    <property type="entry name" value="TRANSIENT RECEPTOR POTENTIAL-GAMMA PROTEIN"/>
    <property type="match status" value="1"/>
</dbReference>
<evidence type="ECO:0000256" key="9">
    <source>
        <dbReference type="SAM" id="Phobius"/>
    </source>
</evidence>
<reference evidence="11" key="1">
    <citation type="submission" date="2023-01" db="EMBL/GenBank/DDBJ databases">
        <title>Genome assembly of the deep-sea coral Lophelia pertusa.</title>
        <authorList>
            <person name="Herrera S."/>
            <person name="Cordes E."/>
        </authorList>
    </citation>
    <scope>NUCLEOTIDE SEQUENCE</scope>
    <source>
        <strain evidence="11">USNM1676648</strain>
        <tissue evidence="11">Polyp</tissue>
    </source>
</reference>
<dbReference type="InterPro" id="IPR036465">
    <property type="entry name" value="vWFA_dom_sf"/>
</dbReference>
<keyword evidence="8" id="KW-0175">Coiled coil</keyword>
<comment type="caution">
    <text evidence="11">The sequence shown here is derived from an EMBL/GenBank/DDBJ whole genome shotgun (WGS) entry which is preliminary data.</text>
</comment>
<dbReference type="InterPro" id="IPR005821">
    <property type="entry name" value="Ion_trans_dom"/>
</dbReference>
<keyword evidence="3 9" id="KW-0812">Transmembrane</keyword>
<dbReference type="OrthoDB" id="25503at2759"/>
<dbReference type="GO" id="GO:0051480">
    <property type="term" value="P:regulation of cytosolic calcium ion concentration"/>
    <property type="evidence" value="ECO:0007669"/>
    <property type="project" value="TreeGrafter"/>
</dbReference>
<feature type="transmembrane region" description="Helical" evidence="9">
    <location>
        <begin position="150"/>
        <end position="169"/>
    </location>
</feature>
<gene>
    <name evidence="11" type="ORF">OS493_017314</name>
</gene>
<dbReference type="Gene3D" id="3.40.50.410">
    <property type="entry name" value="von Willebrand factor, type A domain"/>
    <property type="match status" value="1"/>
</dbReference>
<evidence type="ECO:0000259" key="10">
    <source>
        <dbReference type="PROSITE" id="PS50234"/>
    </source>
</evidence>
<keyword evidence="6 9" id="KW-0472">Membrane</keyword>
<dbReference type="GO" id="GO:0034703">
    <property type="term" value="C:cation channel complex"/>
    <property type="evidence" value="ECO:0007669"/>
    <property type="project" value="TreeGrafter"/>
</dbReference>
<evidence type="ECO:0000256" key="5">
    <source>
        <dbReference type="ARBA" id="ARBA00023065"/>
    </source>
</evidence>
<comment type="subcellular location">
    <subcellularLocation>
        <location evidence="1">Membrane</location>
        <topology evidence="1">Multi-pass membrane protein</topology>
    </subcellularLocation>
</comment>
<evidence type="ECO:0000256" key="7">
    <source>
        <dbReference type="ARBA" id="ARBA00023303"/>
    </source>
</evidence>
<dbReference type="GO" id="GO:0005509">
    <property type="term" value="F:calcium ion binding"/>
    <property type="evidence" value="ECO:0007669"/>
    <property type="project" value="InterPro"/>
</dbReference>